<accession>A0AAW2YBI0</accession>
<dbReference type="GO" id="GO:0009507">
    <property type="term" value="C:chloroplast"/>
    <property type="evidence" value="ECO:0007669"/>
    <property type="project" value="UniProtKB-SubCell"/>
</dbReference>
<dbReference type="AlphaFoldDB" id="A0AAW2YBI0"/>
<keyword evidence="6" id="KW-0812">Transmembrane</keyword>
<dbReference type="InterPro" id="IPR038860">
    <property type="entry name" value="YCF72"/>
</dbReference>
<name>A0AAW2YBI0_9LAMI</name>
<evidence type="ECO:0000256" key="2">
    <source>
        <dbReference type="ARBA" id="ARBA00009599"/>
    </source>
</evidence>
<comment type="similarity">
    <text evidence="2">Belongs to the ycf72 family.</text>
</comment>
<evidence type="ECO:0000256" key="3">
    <source>
        <dbReference type="ARBA" id="ARBA00021519"/>
    </source>
</evidence>
<dbReference type="PANTHER" id="PTHR37377:SF2">
    <property type="entry name" value="SMALL RIBOSOMAL SUBUNIT PROTEIN US2C"/>
    <property type="match status" value="1"/>
</dbReference>
<evidence type="ECO:0000256" key="6">
    <source>
        <dbReference type="SAM" id="Phobius"/>
    </source>
</evidence>
<feature type="transmembrane region" description="Helical" evidence="6">
    <location>
        <begin position="247"/>
        <end position="268"/>
    </location>
</feature>
<organism evidence="7">
    <name type="scientific">Sesamum latifolium</name>
    <dbReference type="NCBI Taxonomy" id="2727402"/>
    <lineage>
        <taxon>Eukaryota</taxon>
        <taxon>Viridiplantae</taxon>
        <taxon>Streptophyta</taxon>
        <taxon>Embryophyta</taxon>
        <taxon>Tracheophyta</taxon>
        <taxon>Spermatophyta</taxon>
        <taxon>Magnoliopsida</taxon>
        <taxon>eudicotyledons</taxon>
        <taxon>Gunneridae</taxon>
        <taxon>Pentapetalae</taxon>
        <taxon>asterids</taxon>
        <taxon>lamiids</taxon>
        <taxon>Lamiales</taxon>
        <taxon>Pedaliaceae</taxon>
        <taxon>Sesamum</taxon>
    </lineage>
</organism>
<sequence>MRHRGQVTAQSWAVIGGYMSNSLLHYQDHDLVSLFAFFFPIFLEDLARRPLNLCKYPSLPLDMASSDEPIHFVGENRPDEDIFEATLKRAGSQSVGPSSGRRRSLQQMAASFHHLIDEEEEETGGNDGEASCWGEDERVVMDLVATPSSFMVDWGSSTIKTSNIDQLRREFHIPNSMVIYTPGLEGRAPSLRLIVYLFLLPNYDLENPVSAHTFAEGFRLKRAEPGFFLFTLVLVEPLEESLGTGCLFLLLIALIVSLLMMEFLLFVVANIMFSKYLRDYAVGERDGGTPPPTTGRLPSQRLDPALPKLFWFAPTFPTCPTVAEQFLDDIVE</sequence>
<comment type="caution">
    <text evidence="7">The sequence shown here is derived from an EMBL/GenBank/DDBJ whole genome shotgun (WGS) entry which is preliminary data.</text>
</comment>
<keyword evidence="5" id="KW-0934">Plastid</keyword>
<proteinExistence type="inferred from homology"/>
<evidence type="ECO:0000256" key="1">
    <source>
        <dbReference type="ARBA" id="ARBA00004229"/>
    </source>
</evidence>
<protein>
    <recommendedName>
        <fullName evidence="3">Uncharacterized protein ycf72</fullName>
    </recommendedName>
</protein>
<keyword evidence="6" id="KW-0472">Membrane</keyword>
<comment type="subcellular location">
    <subcellularLocation>
        <location evidence="1">Plastid</location>
        <location evidence="1">Chloroplast</location>
    </subcellularLocation>
</comment>
<keyword evidence="4" id="KW-0150">Chloroplast</keyword>
<evidence type="ECO:0000256" key="4">
    <source>
        <dbReference type="ARBA" id="ARBA00022528"/>
    </source>
</evidence>
<gene>
    <name evidence="7" type="ORF">Slati_0170100</name>
</gene>
<reference evidence="7" key="1">
    <citation type="submission" date="2020-06" db="EMBL/GenBank/DDBJ databases">
        <authorList>
            <person name="Li T."/>
            <person name="Hu X."/>
            <person name="Zhang T."/>
            <person name="Song X."/>
            <person name="Zhang H."/>
            <person name="Dai N."/>
            <person name="Sheng W."/>
            <person name="Hou X."/>
            <person name="Wei L."/>
        </authorList>
    </citation>
    <scope>NUCLEOTIDE SEQUENCE</scope>
    <source>
        <strain evidence="7">KEN1</strain>
        <tissue evidence="7">Leaf</tissue>
    </source>
</reference>
<reference evidence="7" key="2">
    <citation type="journal article" date="2024" name="Plant">
        <title>Genomic evolution and insights into agronomic trait innovations of Sesamum species.</title>
        <authorList>
            <person name="Miao H."/>
            <person name="Wang L."/>
            <person name="Qu L."/>
            <person name="Liu H."/>
            <person name="Sun Y."/>
            <person name="Le M."/>
            <person name="Wang Q."/>
            <person name="Wei S."/>
            <person name="Zheng Y."/>
            <person name="Lin W."/>
            <person name="Duan Y."/>
            <person name="Cao H."/>
            <person name="Xiong S."/>
            <person name="Wang X."/>
            <person name="Wei L."/>
            <person name="Li C."/>
            <person name="Ma Q."/>
            <person name="Ju M."/>
            <person name="Zhao R."/>
            <person name="Li G."/>
            <person name="Mu C."/>
            <person name="Tian Q."/>
            <person name="Mei H."/>
            <person name="Zhang T."/>
            <person name="Gao T."/>
            <person name="Zhang H."/>
        </authorList>
    </citation>
    <scope>NUCLEOTIDE SEQUENCE</scope>
    <source>
        <strain evidence="7">KEN1</strain>
    </source>
</reference>
<evidence type="ECO:0000256" key="5">
    <source>
        <dbReference type="ARBA" id="ARBA00022640"/>
    </source>
</evidence>
<dbReference type="EMBL" id="JACGWN010000001">
    <property type="protein sequence ID" value="KAL0462825.1"/>
    <property type="molecule type" value="Genomic_DNA"/>
</dbReference>
<keyword evidence="6" id="KW-1133">Transmembrane helix</keyword>
<evidence type="ECO:0000313" key="7">
    <source>
        <dbReference type="EMBL" id="KAL0462825.1"/>
    </source>
</evidence>
<dbReference type="PANTHER" id="PTHR37377">
    <property type="entry name" value="RIBULOSE BISPHOSPHATE CARBOXYLASE LARGE CHAIN"/>
    <property type="match status" value="1"/>
</dbReference>